<organism evidence="1 2">
    <name type="scientific">Salicibibacter cibi</name>
    <dbReference type="NCBI Taxonomy" id="2743001"/>
    <lineage>
        <taxon>Bacteria</taxon>
        <taxon>Bacillati</taxon>
        <taxon>Bacillota</taxon>
        <taxon>Bacilli</taxon>
        <taxon>Bacillales</taxon>
        <taxon>Bacillaceae</taxon>
        <taxon>Salicibibacter</taxon>
    </lineage>
</organism>
<evidence type="ECO:0000313" key="1">
    <source>
        <dbReference type="EMBL" id="QQK81247.1"/>
    </source>
</evidence>
<dbReference type="AlphaFoldDB" id="A0A7T6ZD84"/>
<name>A0A7T6ZD84_9BACI</name>
<protein>
    <submittedName>
        <fullName evidence="1">Uncharacterized protein</fullName>
    </submittedName>
</protein>
<sequence>MMEEKFSEELVEEFQASLYRPLTDEEIKFLYWIGEQNTTKAMMNATENSVARTESFV</sequence>
<evidence type="ECO:0000313" key="2">
    <source>
        <dbReference type="Proteomes" id="UP000595349"/>
    </source>
</evidence>
<proteinExistence type="predicted"/>
<dbReference type="EMBL" id="CP054706">
    <property type="protein sequence ID" value="QQK81247.1"/>
    <property type="molecule type" value="Genomic_DNA"/>
</dbReference>
<dbReference type="KEGG" id="scib:HUG20_15935"/>
<dbReference type="Proteomes" id="UP000595349">
    <property type="component" value="Chromosome"/>
</dbReference>
<gene>
    <name evidence="1" type="ORF">HUG20_15935</name>
</gene>
<dbReference type="RefSeq" id="WP_200085678.1">
    <property type="nucleotide sequence ID" value="NZ_CP054706.1"/>
</dbReference>
<reference evidence="1 2" key="1">
    <citation type="submission" date="2020-06" db="EMBL/GenBank/DDBJ databases">
        <title>Genomic analysis of Salicibibacter sp. NKC21-4.</title>
        <authorList>
            <person name="Oh Y.J."/>
        </authorList>
    </citation>
    <scope>NUCLEOTIDE SEQUENCE [LARGE SCALE GENOMIC DNA]</scope>
    <source>
        <strain evidence="1 2">NKC21-4</strain>
    </source>
</reference>
<keyword evidence="2" id="KW-1185">Reference proteome</keyword>
<accession>A0A7T6ZD84</accession>